<organism evidence="1 2">
    <name type="scientific">Tianweitania populi</name>
    <dbReference type="NCBI Taxonomy" id="1607949"/>
    <lineage>
        <taxon>Bacteria</taxon>
        <taxon>Pseudomonadati</taxon>
        <taxon>Pseudomonadota</taxon>
        <taxon>Alphaproteobacteria</taxon>
        <taxon>Hyphomicrobiales</taxon>
        <taxon>Phyllobacteriaceae</taxon>
        <taxon>Tianweitania</taxon>
    </lineage>
</organism>
<evidence type="ECO:0000313" key="2">
    <source>
        <dbReference type="Proteomes" id="UP000630142"/>
    </source>
</evidence>
<keyword evidence="2" id="KW-1185">Reference proteome</keyword>
<dbReference type="AlphaFoldDB" id="A0A8J3DTJ6"/>
<protein>
    <submittedName>
        <fullName evidence="1">Uncharacterized protein</fullName>
    </submittedName>
</protein>
<dbReference type="Proteomes" id="UP000630142">
    <property type="component" value="Unassembled WGS sequence"/>
</dbReference>
<accession>A0A8J3DTJ6</accession>
<name>A0A8J3DTJ6_9HYPH</name>
<dbReference type="EMBL" id="BMZQ01000001">
    <property type="protein sequence ID" value="GHD08876.1"/>
    <property type="molecule type" value="Genomic_DNA"/>
</dbReference>
<proteinExistence type="predicted"/>
<comment type="caution">
    <text evidence="1">The sequence shown here is derived from an EMBL/GenBank/DDBJ whole genome shotgun (WGS) entry which is preliminary data.</text>
</comment>
<reference evidence="1" key="1">
    <citation type="journal article" date="2014" name="Int. J. Syst. Evol. Microbiol.">
        <title>Complete genome sequence of Corynebacterium casei LMG S-19264T (=DSM 44701T), isolated from a smear-ripened cheese.</title>
        <authorList>
            <consortium name="US DOE Joint Genome Institute (JGI-PGF)"/>
            <person name="Walter F."/>
            <person name="Albersmeier A."/>
            <person name="Kalinowski J."/>
            <person name="Ruckert C."/>
        </authorList>
    </citation>
    <scope>NUCLEOTIDE SEQUENCE</scope>
    <source>
        <strain evidence="1">KCTC 42249</strain>
    </source>
</reference>
<reference evidence="1" key="2">
    <citation type="submission" date="2020-09" db="EMBL/GenBank/DDBJ databases">
        <authorList>
            <person name="Sun Q."/>
            <person name="Kim S."/>
        </authorList>
    </citation>
    <scope>NUCLEOTIDE SEQUENCE</scope>
    <source>
        <strain evidence="1">KCTC 42249</strain>
    </source>
</reference>
<sequence>MAVVRMSLFMRRNVAAVAATSSEVWREGSHTFERLMRFGRKLDGDPVARSDLSAGKDDSHDAGQSCKTAILVPLENRGSEATPKLLDLRARIAQAGNRDFRTAFEDQPRIGRQNQQIDADCRDVLAQLSGGDYVALRTKQVEQLGMDQMDLPQVRLSGIVGYA</sequence>
<gene>
    <name evidence="1" type="ORF">GCM10016234_08910</name>
</gene>
<evidence type="ECO:0000313" key="1">
    <source>
        <dbReference type="EMBL" id="GHD08876.1"/>
    </source>
</evidence>